<dbReference type="Proteomes" id="UP000275385">
    <property type="component" value="Unassembled WGS sequence"/>
</dbReference>
<evidence type="ECO:0000313" key="1">
    <source>
        <dbReference type="EMBL" id="RKU40402.1"/>
    </source>
</evidence>
<comment type="caution">
    <text evidence="1">The sequence shown here is derived from an EMBL/GenBank/DDBJ whole genome shotgun (WGS) entry which is preliminary data.</text>
</comment>
<sequence length="216" mass="23806">MTKVEEMFSIRIRRPRAESVDLVSVGLGLNIMLRYDEPELQKLGHLDDDVAHFLQKVAPANDPVEVGPPTPFRPVIYDCGATRRTQVSDDKEIVVVKGEGEVEEADAWELDKTELGIAAPASPQAKASLGDVVKGHLDAGLIFEVGVLLLFHRLLSFTPVEDLWSSATLCLKNQWATASGRNVSRVCCIQFDDACCRSVSLGTYGRVDKPRRCCRP</sequence>
<gene>
    <name evidence="1" type="ORF">DL546_002322</name>
</gene>
<dbReference type="EMBL" id="QVQW01000106">
    <property type="protein sequence ID" value="RKU40402.1"/>
    <property type="molecule type" value="Genomic_DNA"/>
</dbReference>
<protein>
    <submittedName>
        <fullName evidence="1">Uncharacterized protein</fullName>
    </submittedName>
</protein>
<keyword evidence="2" id="KW-1185">Reference proteome</keyword>
<accession>A0A420XXK4</accession>
<name>A0A420XXK4_9PEZI</name>
<proteinExistence type="predicted"/>
<evidence type="ECO:0000313" key="2">
    <source>
        <dbReference type="Proteomes" id="UP000275385"/>
    </source>
</evidence>
<reference evidence="1 2" key="1">
    <citation type="submission" date="2018-08" db="EMBL/GenBank/DDBJ databases">
        <title>Draft genome of the lignicolous fungus Coniochaeta pulveracea.</title>
        <authorList>
            <person name="Borstlap C.J."/>
            <person name="De Witt R.N."/>
            <person name="Botha A."/>
            <person name="Volschenk H."/>
        </authorList>
    </citation>
    <scope>NUCLEOTIDE SEQUENCE [LARGE SCALE GENOMIC DNA]</scope>
    <source>
        <strain evidence="1 2">CAB683</strain>
    </source>
</reference>
<organism evidence="1 2">
    <name type="scientific">Coniochaeta pulveracea</name>
    <dbReference type="NCBI Taxonomy" id="177199"/>
    <lineage>
        <taxon>Eukaryota</taxon>
        <taxon>Fungi</taxon>
        <taxon>Dikarya</taxon>
        <taxon>Ascomycota</taxon>
        <taxon>Pezizomycotina</taxon>
        <taxon>Sordariomycetes</taxon>
        <taxon>Sordariomycetidae</taxon>
        <taxon>Coniochaetales</taxon>
        <taxon>Coniochaetaceae</taxon>
        <taxon>Coniochaeta</taxon>
    </lineage>
</organism>
<dbReference type="AlphaFoldDB" id="A0A420XXK4"/>